<evidence type="ECO:0000313" key="8">
    <source>
        <dbReference type="EMBL" id="KAH3681114.1"/>
    </source>
</evidence>
<keyword evidence="4 6" id="KW-0472">Membrane</keyword>
<dbReference type="GO" id="GO:0005783">
    <property type="term" value="C:endoplasmic reticulum"/>
    <property type="evidence" value="ECO:0007669"/>
    <property type="project" value="TreeGrafter"/>
</dbReference>
<dbReference type="InterPro" id="IPR013717">
    <property type="entry name" value="PIG-P"/>
</dbReference>
<name>A0A9P8Q1H6_WICPI</name>
<dbReference type="InterPro" id="IPR052263">
    <property type="entry name" value="GPI_Anchor_Biosynth"/>
</dbReference>
<evidence type="ECO:0000256" key="1">
    <source>
        <dbReference type="ARBA" id="ARBA00004141"/>
    </source>
</evidence>
<reference evidence="8" key="2">
    <citation type="submission" date="2021-01" db="EMBL/GenBank/DDBJ databases">
        <authorList>
            <person name="Schikora-Tamarit M.A."/>
        </authorList>
    </citation>
    <scope>NUCLEOTIDE SEQUENCE</scope>
    <source>
        <strain evidence="8">CBS2887</strain>
    </source>
</reference>
<comment type="caution">
    <text evidence="8">The sequence shown here is derived from an EMBL/GenBank/DDBJ whole genome shotgun (WGS) entry which is preliminary data.</text>
</comment>
<dbReference type="EMBL" id="JAEUBG010004582">
    <property type="protein sequence ID" value="KAH3681114.1"/>
    <property type="molecule type" value="Genomic_DNA"/>
</dbReference>
<dbReference type="PANTHER" id="PTHR46346:SF1">
    <property type="entry name" value="PHOSPHATIDYLINOSITOL N-ACETYLGLUCOSAMINYLTRANSFERASE SUBUNIT P"/>
    <property type="match status" value="1"/>
</dbReference>
<protein>
    <recommendedName>
        <fullName evidence="7">PIG-P domain-containing protein</fullName>
    </recommendedName>
</protein>
<comment type="subcellular location">
    <subcellularLocation>
        <location evidence="1">Membrane</location>
        <topology evidence="1">Multi-pass membrane protein</topology>
    </subcellularLocation>
</comment>
<feature type="transmembrane region" description="Helical" evidence="6">
    <location>
        <begin position="139"/>
        <end position="162"/>
    </location>
</feature>
<accession>A0A9P8Q1H6</accession>
<organism evidence="8 9">
    <name type="scientific">Wickerhamomyces pijperi</name>
    <name type="common">Yeast</name>
    <name type="synonym">Pichia pijperi</name>
    <dbReference type="NCBI Taxonomy" id="599730"/>
    <lineage>
        <taxon>Eukaryota</taxon>
        <taxon>Fungi</taxon>
        <taxon>Dikarya</taxon>
        <taxon>Ascomycota</taxon>
        <taxon>Saccharomycotina</taxon>
        <taxon>Saccharomycetes</taxon>
        <taxon>Phaffomycetales</taxon>
        <taxon>Wickerhamomycetaceae</taxon>
        <taxon>Wickerhamomyces</taxon>
    </lineage>
</organism>
<dbReference type="OrthoDB" id="690928at2759"/>
<evidence type="ECO:0000256" key="3">
    <source>
        <dbReference type="ARBA" id="ARBA00022989"/>
    </source>
</evidence>
<keyword evidence="3 6" id="KW-1133">Transmembrane helix</keyword>
<proteinExistence type="predicted"/>
<feature type="region of interest" description="Disordered" evidence="5">
    <location>
        <begin position="22"/>
        <end position="49"/>
    </location>
</feature>
<dbReference type="Proteomes" id="UP000774326">
    <property type="component" value="Unassembled WGS sequence"/>
</dbReference>
<evidence type="ECO:0000256" key="2">
    <source>
        <dbReference type="ARBA" id="ARBA00022692"/>
    </source>
</evidence>
<evidence type="ECO:0000256" key="6">
    <source>
        <dbReference type="SAM" id="Phobius"/>
    </source>
</evidence>
<evidence type="ECO:0000256" key="4">
    <source>
        <dbReference type="ARBA" id="ARBA00023136"/>
    </source>
</evidence>
<dbReference type="AlphaFoldDB" id="A0A9P8Q1H6"/>
<dbReference type="Pfam" id="PF08510">
    <property type="entry name" value="PIG-P"/>
    <property type="match status" value="1"/>
</dbReference>
<evidence type="ECO:0000256" key="5">
    <source>
        <dbReference type="SAM" id="MobiDB-lite"/>
    </source>
</evidence>
<evidence type="ECO:0000259" key="7">
    <source>
        <dbReference type="Pfam" id="PF08510"/>
    </source>
</evidence>
<keyword evidence="9" id="KW-1185">Reference proteome</keyword>
<keyword evidence="2 6" id="KW-0812">Transmembrane</keyword>
<reference evidence="8" key="1">
    <citation type="journal article" date="2021" name="Open Biol.">
        <title>Shared evolutionary footprints suggest mitochondrial oxidative damage underlies multiple complex I losses in fungi.</title>
        <authorList>
            <person name="Schikora-Tamarit M.A."/>
            <person name="Marcet-Houben M."/>
            <person name="Nosek J."/>
            <person name="Gabaldon T."/>
        </authorList>
    </citation>
    <scope>NUCLEOTIDE SEQUENCE</scope>
    <source>
        <strain evidence="8">CBS2887</strain>
    </source>
</reference>
<dbReference type="PANTHER" id="PTHR46346">
    <property type="entry name" value="PHOSPHATIDYLINOSITOL N-ACETYLGLUCOSAMINYLTRANSFERASE SUBUNIT P"/>
    <property type="match status" value="1"/>
</dbReference>
<dbReference type="GO" id="GO:0016020">
    <property type="term" value="C:membrane"/>
    <property type="evidence" value="ECO:0007669"/>
    <property type="project" value="UniProtKB-SubCell"/>
</dbReference>
<sequence length="218" mass="25730">MTRKQPLNSKIYHLKFSKSTPSLQSLTNESEDDPDHIHTYQSDIQSEDELETHPQDRLFEYEDIIYPKHNLKYNYKLTDILARESDVTISSQIQSSKYEYKGYGIYLIVTISHTIWLLWTFLPQWFLNHLGIYYYPSRWWSLSISSFVLMGMLYVYLALLFWNIEYESIPLDDLRTITDSDACVEPDIETFGFKDTNGVFDLRITDVNNVLYGTTGRN</sequence>
<feature type="domain" description="PIG-P" evidence="7">
    <location>
        <begin position="97"/>
        <end position="212"/>
    </location>
</feature>
<dbReference type="GO" id="GO:0006506">
    <property type="term" value="P:GPI anchor biosynthetic process"/>
    <property type="evidence" value="ECO:0007669"/>
    <property type="project" value="TreeGrafter"/>
</dbReference>
<gene>
    <name evidence="8" type="ORF">WICPIJ_007919</name>
</gene>
<evidence type="ECO:0000313" key="9">
    <source>
        <dbReference type="Proteomes" id="UP000774326"/>
    </source>
</evidence>
<feature type="transmembrane region" description="Helical" evidence="6">
    <location>
        <begin position="103"/>
        <end position="127"/>
    </location>
</feature>